<evidence type="ECO:0000313" key="3">
    <source>
        <dbReference type="EMBL" id="QRC92034.1"/>
    </source>
</evidence>
<evidence type="ECO:0000259" key="2">
    <source>
        <dbReference type="Pfam" id="PF14831"/>
    </source>
</evidence>
<dbReference type="OrthoDB" id="2152680at2759"/>
<dbReference type="InterPro" id="IPR028115">
    <property type="entry name" value="DUF4484"/>
</dbReference>
<keyword evidence="4" id="KW-1185">Reference proteome</keyword>
<dbReference type="AlphaFoldDB" id="A0A7U2ES85"/>
<feature type="domain" description="DUF4484" evidence="2">
    <location>
        <begin position="377"/>
        <end position="457"/>
    </location>
</feature>
<sequence>MSTSTQSSVATDVDSNGDNELPKIEALFLIRFDKKVGYTIAWKRTTTDIELENAVEYKSLPSGLHAQASDLVYFTHEGYAGLSAFARGEAGSEERNANFVSVGVLARRDGILGRTWGAAGRLESIARTIAEDEGVAPLEEFWEEQTAHARQHDNTKGHSRARAISTVSAVTKDDERLPAYHPALSMLKYLDVLGPLVFRLQQAALLRKRILFVGGPPVRAMCEFVYILSILSSLSARDSELLLPGAEALLRLPSLFSVGVHDIPSLEAPTTSGWTACTTDEIISTKAKLYDVIVELPTQQRRWPRLRTSSGTLIKASQRDVARYKMLHKELFKHRNASVERYTDDDNDDQQPLISRASIDAHRADDEYNDSYDDSMVEPITWSRLAYSGFMWWASAGEKDINSTSERDADREILGDLSHVNIETSIIAYFHRQTSSLVATLSAIIEESAEEEGYEGEDEVSVGRREVSRLGLDAWSEADRAFLNEFGEMYMGRRVEVRGDEVDCCGLRVPLL</sequence>
<dbReference type="PANTHER" id="PTHR28153">
    <property type="entry name" value="PROTEIN, PUTATIVE-RELATED"/>
    <property type="match status" value="1"/>
</dbReference>
<reference evidence="4" key="1">
    <citation type="journal article" date="2021" name="BMC Genomics">
        <title>Chromosome-level genome assembly and manually-curated proteome of model necrotroph Parastagonospora nodorum Sn15 reveals a genome-wide trove of candidate effector homologs, and redundancy of virulence-related functions within an accessory chromosome.</title>
        <authorList>
            <person name="Bertazzoni S."/>
            <person name="Jones D.A.B."/>
            <person name="Phan H.T."/>
            <person name="Tan K.-C."/>
            <person name="Hane J.K."/>
        </authorList>
    </citation>
    <scope>NUCLEOTIDE SEQUENCE [LARGE SCALE GENOMIC DNA]</scope>
    <source>
        <strain evidence="4">SN15 / ATCC MYA-4574 / FGSC 10173)</strain>
    </source>
</reference>
<gene>
    <name evidence="3" type="ORF">JI435_022020</name>
</gene>
<dbReference type="Proteomes" id="UP000663193">
    <property type="component" value="Chromosome 2"/>
</dbReference>
<accession>A0A7U2ES85</accession>
<dbReference type="Pfam" id="PF09804">
    <property type="entry name" value="DENND11"/>
    <property type="match status" value="1"/>
</dbReference>
<dbReference type="InterPro" id="IPR053056">
    <property type="entry name" value="Lipid_Metab_Assoc_Protein"/>
</dbReference>
<evidence type="ECO:0000313" key="4">
    <source>
        <dbReference type="Proteomes" id="UP000663193"/>
    </source>
</evidence>
<dbReference type="InterPro" id="IPR018626">
    <property type="entry name" value="LCHN/Anr2"/>
</dbReference>
<dbReference type="EMBL" id="CP069024">
    <property type="protein sequence ID" value="QRC92034.1"/>
    <property type="molecule type" value="Genomic_DNA"/>
</dbReference>
<protein>
    <recommendedName>
        <fullName evidence="2">DUF4484 domain-containing protein</fullName>
    </recommendedName>
</protein>
<organism evidence="3 4">
    <name type="scientific">Phaeosphaeria nodorum (strain SN15 / ATCC MYA-4574 / FGSC 10173)</name>
    <name type="common">Glume blotch fungus</name>
    <name type="synonym">Parastagonospora nodorum</name>
    <dbReference type="NCBI Taxonomy" id="321614"/>
    <lineage>
        <taxon>Eukaryota</taxon>
        <taxon>Fungi</taxon>
        <taxon>Dikarya</taxon>
        <taxon>Ascomycota</taxon>
        <taxon>Pezizomycotina</taxon>
        <taxon>Dothideomycetes</taxon>
        <taxon>Pleosporomycetidae</taxon>
        <taxon>Pleosporales</taxon>
        <taxon>Pleosporineae</taxon>
        <taxon>Phaeosphaeriaceae</taxon>
        <taxon>Parastagonospora</taxon>
    </lineage>
</organism>
<dbReference type="PANTHER" id="PTHR28153:SF1">
    <property type="entry name" value="DUF4484 DOMAIN-CONTAINING PROTEIN"/>
    <property type="match status" value="1"/>
</dbReference>
<feature type="region of interest" description="Disordered" evidence="1">
    <location>
        <begin position="341"/>
        <end position="360"/>
    </location>
</feature>
<proteinExistence type="predicted"/>
<evidence type="ECO:0000256" key="1">
    <source>
        <dbReference type="SAM" id="MobiDB-lite"/>
    </source>
</evidence>
<dbReference type="OMA" id="GYTIVWK"/>
<dbReference type="Pfam" id="PF14831">
    <property type="entry name" value="DUF4484"/>
    <property type="match status" value="1"/>
</dbReference>
<dbReference type="VEuPathDB" id="FungiDB:JI435_022020"/>
<name>A0A7U2ES85_PHANO</name>